<dbReference type="PANTHER" id="PTHR33050:SF7">
    <property type="entry name" value="RIBONUCLEASE H"/>
    <property type="match status" value="1"/>
</dbReference>
<keyword evidence="2" id="KW-0812">Transmembrane</keyword>
<sequence length="235" mass="26616">MKKAASVQKSSREIVRPQLPVSRRIQQPISQPLRVAASKSGNARAPASHSRATSRRSGASASRHLYRASRSRGGVKLREEAISGYRLPFTQQPPSQVSEPSAHLSDLEEQLCSQEISRLLNMEAIEPAVDSDLQFLSSFFIIKKSSGGCRFILNLKNLNRFITAPHFKLEDWKTVIRLISPGDYLASIDLRDAYFLIPVHQNDRKYLRFHFRGVLFQFRVLLFSLASAYIFTKVL</sequence>
<feature type="compositionally biased region" description="Low complexity" evidence="1">
    <location>
        <begin position="43"/>
        <end position="63"/>
    </location>
</feature>
<gene>
    <name evidence="3" type="ORF">ALC57_02995</name>
</gene>
<dbReference type="PANTHER" id="PTHR33050">
    <property type="entry name" value="REVERSE TRANSCRIPTASE DOMAIN-CONTAINING PROTEIN"/>
    <property type="match status" value="1"/>
</dbReference>
<evidence type="ECO:0000313" key="3">
    <source>
        <dbReference type="EMBL" id="KYN27596.1"/>
    </source>
</evidence>
<keyword evidence="2" id="KW-0472">Membrane</keyword>
<evidence type="ECO:0000313" key="4">
    <source>
        <dbReference type="Proteomes" id="UP000078492"/>
    </source>
</evidence>
<reference evidence="3 4" key="1">
    <citation type="submission" date="2015-09" db="EMBL/GenBank/DDBJ databases">
        <title>Trachymyrmex cornetzi WGS genome.</title>
        <authorList>
            <person name="Nygaard S."/>
            <person name="Hu H."/>
            <person name="Boomsma J."/>
            <person name="Zhang G."/>
        </authorList>
    </citation>
    <scope>NUCLEOTIDE SEQUENCE [LARGE SCALE GENOMIC DNA]</scope>
    <source>
        <strain evidence="3">Tcor2-1</strain>
        <tissue evidence="3">Whole body</tissue>
    </source>
</reference>
<dbReference type="Proteomes" id="UP000078492">
    <property type="component" value="Unassembled WGS sequence"/>
</dbReference>
<dbReference type="AlphaFoldDB" id="A0A151JN24"/>
<name>A0A151JN24_9HYME</name>
<proteinExistence type="predicted"/>
<keyword evidence="2" id="KW-1133">Transmembrane helix</keyword>
<dbReference type="InterPro" id="IPR043128">
    <property type="entry name" value="Rev_trsase/Diguanyl_cyclase"/>
</dbReference>
<dbReference type="Gene3D" id="3.30.70.270">
    <property type="match status" value="1"/>
</dbReference>
<dbReference type="EMBL" id="KQ978899">
    <property type="protein sequence ID" value="KYN27596.1"/>
    <property type="molecule type" value="Genomic_DNA"/>
</dbReference>
<dbReference type="STRING" id="471704.A0A151JN24"/>
<dbReference type="SUPFAM" id="SSF56672">
    <property type="entry name" value="DNA/RNA polymerases"/>
    <property type="match status" value="1"/>
</dbReference>
<accession>A0A151JN24</accession>
<keyword evidence="4" id="KW-1185">Reference proteome</keyword>
<dbReference type="Gene3D" id="3.10.10.10">
    <property type="entry name" value="HIV Type 1 Reverse Transcriptase, subunit A, domain 1"/>
    <property type="match status" value="1"/>
</dbReference>
<evidence type="ECO:0008006" key="5">
    <source>
        <dbReference type="Google" id="ProtNLM"/>
    </source>
</evidence>
<feature type="transmembrane region" description="Helical" evidence="2">
    <location>
        <begin position="214"/>
        <end position="232"/>
    </location>
</feature>
<feature type="region of interest" description="Disordered" evidence="1">
    <location>
        <begin position="1"/>
        <end position="72"/>
    </location>
</feature>
<dbReference type="GO" id="GO:0071897">
    <property type="term" value="P:DNA biosynthetic process"/>
    <property type="evidence" value="ECO:0007669"/>
    <property type="project" value="UniProtKB-ARBA"/>
</dbReference>
<organism evidence="3 4">
    <name type="scientific">Trachymyrmex cornetzi</name>
    <dbReference type="NCBI Taxonomy" id="471704"/>
    <lineage>
        <taxon>Eukaryota</taxon>
        <taxon>Metazoa</taxon>
        <taxon>Ecdysozoa</taxon>
        <taxon>Arthropoda</taxon>
        <taxon>Hexapoda</taxon>
        <taxon>Insecta</taxon>
        <taxon>Pterygota</taxon>
        <taxon>Neoptera</taxon>
        <taxon>Endopterygota</taxon>
        <taxon>Hymenoptera</taxon>
        <taxon>Apocrita</taxon>
        <taxon>Aculeata</taxon>
        <taxon>Formicoidea</taxon>
        <taxon>Formicidae</taxon>
        <taxon>Myrmicinae</taxon>
        <taxon>Trachymyrmex</taxon>
    </lineage>
</organism>
<dbReference type="InterPro" id="IPR043502">
    <property type="entry name" value="DNA/RNA_pol_sf"/>
</dbReference>
<evidence type="ECO:0000256" key="1">
    <source>
        <dbReference type="SAM" id="MobiDB-lite"/>
    </source>
</evidence>
<protein>
    <recommendedName>
        <fullName evidence="5">Reverse transcriptase domain-containing protein</fullName>
    </recommendedName>
</protein>
<dbReference type="InterPro" id="IPR052055">
    <property type="entry name" value="Hepadnavirus_pol/RT"/>
</dbReference>
<evidence type="ECO:0000256" key="2">
    <source>
        <dbReference type="SAM" id="Phobius"/>
    </source>
</evidence>